<keyword evidence="3" id="KW-1185">Reference proteome</keyword>
<organism evidence="2 3">
    <name type="scientific">Streptomyces lincolnensis</name>
    <dbReference type="NCBI Taxonomy" id="1915"/>
    <lineage>
        <taxon>Bacteria</taxon>
        <taxon>Bacillati</taxon>
        <taxon>Actinomycetota</taxon>
        <taxon>Actinomycetes</taxon>
        <taxon>Kitasatosporales</taxon>
        <taxon>Streptomycetaceae</taxon>
        <taxon>Streptomyces</taxon>
    </lineage>
</organism>
<dbReference type="InterPro" id="IPR036390">
    <property type="entry name" value="WH_DNA-bd_sf"/>
</dbReference>
<proteinExistence type="predicted"/>
<dbReference type="InterPro" id="IPR001845">
    <property type="entry name" value="HTH_ArsR_DNA-bd_dom"/>
</dbReference>
<dbReference type="AlphaFoldDB" id="A0A1B1MP54"/>
<dbReference type="KEGG" id="sls:SLINC_8162"/>
<sequence length="340" mass="37389">MLRIHFGWRDLENVRLARQPDPLWELMCAVCRLQTYQGPLEFGHWRQATTRRLSRDDHASDALRTLRTVIPAAGYIPDFLTPPVTGEYLDAALDQVRATPRDRLVGELTRLADSRPLPGWIRGPHERATASLALVADSLRDSFRTLLEPYWRQVRSAVDDDIAVRTQTLLDGGTSALLKGLHPFARWNPPYLDVDYPIERELRLDGRGLTLVPSYFCWRRPTAPADPGLDPVLVYPVAKQPFDIAPAGEEGLERLLGRTRSAVLADVAGHRTRTTTEVAQTLGLAPASASYQIGVLRGAGLLVSRRDGKHVEHSATPLAHSLLSGSGATVPRATAAGPCG</sequence>
<dbReference type="GO" id="GO:0003700">
    <property type="term" value="F:DNA-binding transcription factor activity"/>
    <property type="evidence" value="ECO:0007669"/>
    <property type="project" value="InterPro"/>
</dbReference>
<reference evidence="2 3" key="1">
    <citation type="submission" date="2016-07" db="EMBL/GenBank/DDBJ databases">
        <title>Enhancement of antibiotic productionsby engineered nitrateutilization in actinobacteria.</title>
        <authorList>
            <person name="Meng S.C."/>
        </authorList>
    </citation>
    <scope>NUCLEOTIDE SEQUENCE [LARGE SCALE GENOMIC DNA]</scope>
    <source>
        <strain evidence="2 3">NRRL 2936</strain>
    </source>
</reference>
<dbReference type="InterPro" id="IPR011991">
    <property type="entry name" value="ArsR-like_HTH"/>
</dbReference>
<dbReference type="RefSeq" id="WP_067443853.1">
    <property type="nucleotide sequence ID" value="NZ_CP016438.1"/>
</dbReference>
<accession>A0A1B1MP54</accession>
<dbReference type="STRING" id="1915.SLINC_8162"/>
<gene>
    <name evidence="2" type="ORF">SLINC_8162</name>
</gene>
<evidence type="ECO:0000259" key="1">
    <source>
        <dbReference type="SMART" id="SM00418"/>
    </source>
</evidence>
<dbReference type="SMART" id="SM00418">
    <property type="entry name" value="HTH_ARSR"/>
    <property type="match status" value="1"/>
</dbReference>
<dbReference type="Pfam" id="PF12840">
    <property type="entry name" value="HTH_20"/>
    <property type="match status" value="1"/>
</dbReference>
<dbReference type="Proteomes" id="UP000092598">
    <property type="component" value="Chromosome"/>
</dbReference>
<protein>
    <recommendedName>
        <fullName evidence="1">HTH arsR-type domain-containing protein</fullName>
    </recommendedName>
</protein>
<evidence type="ECO:0000313" key="3">
    <source>
        <dbReference type="Proteomes" id="UP000092598"/>
    </source>
</evidence>
<dbReference type="InterPro" id="IPR036388">
    <property type="entry name" value="WH-like_DNA-bd_sf"/>
</dbReference>
<evidence type="ECO:0000313" key="2">
    <source>
        <dbReference type="EMBL" id="ANS70386.1"/>
    </source>
</evidence>
<name>A0A1B1MP54_STRLN</name>
<dbReference type="CDD" id="cd00090">
    <property type="entry name" value="HTH_ARSR"/>
    <property type="match status" value="1"/>
</dbReference>
<dbReference type="SUPFAM" id="SSF46785">
    <property type="entry name" value="Winged helix' DNA-binding domain"/>
    <property type="match status" value="1"/>
</dbReference>
<dbReference type="EMBL" id="CP016438">
    <property type="protein sequence ID" value="ANS70386.1"/>
    <property type="molecule type" value="Genomic_DNA"/>
</dbReference>
<dbReference type="PATRIC" id="fig|1915.4.peg.8990"/>
<dbReference type="Gene3D" id="1.10.10.10">
    <property type="entry name" value="Winged helix-like DNA-binding domain superfamily/Winged helix DNA-binding domain"/>
    <property type="match status" value="1"/>
</dbReference>
<feature type="domain" description="HTH arsR-type" evidence="1">
    <location>
        <begin position="250"/>
        <end position="327"/>
    </location>
</feature>